<dbReference type="AlphaFoldDB" id="A0A7J5ACG7"/>
<accession>A0A7J5ACG7</accession>
<dbReference type="InterPro" id="IPR032710">
    <property type="entry name" value="NTF2-like_dom_sf"/>
</dbReference>
<proteinExistence type="predicted"/>
<keyword evidence="2" id="KW-1185">Reference proteome</keyword>
<dbReference type="GO" id="GO:0030638">
    <property type="term" value="P:polyketide metabolic process"/>
    <property type="evidence" value="ECO:0007669"/>
    <property type="project" value="InterPro"/>
</dbReference>
<gene>
    <name evidence="1" type="ORF">F7018_11760</name>
</gene>
<evidence type="ECO:0000313" key="1">
    <source>
        <dbReference type="EMBL" id="KAB1155148.1"/>
    </source>
</evidence>
<comment type="caution">
    <text evidence="1">The sequence shown here is derived from an EMBL/GenBank/DDBJ whole genome shotgun (WGS) entry which is preliminary data.</text>
</comment>
<name>A0A7J5ACG7_9FLAO</name>
<evidence type="ECO:0000313" key="2">
    <source>
        <dbReference type="Proteomes" id="UP000467305"/>
    </source>
</evidence>
<dbReference type="RefSeq" id="WP_150900265.1">
    <property type="nucleotide sequence ID" value="NZ_WAAU01000024.1"/>
</dbReference>
<dbReference type="Gene3D" id="3.10.450.50">
    <property type="match status" value="1"/>
</dbReference>
<reference evidence="1 2" key="1">
    <citation type="submission" date="2019-09" db="EMBL/GenBank/DDBJ databases">
        <authorList>
            <person name="Cao W.R."/>
        </authorList>
    </citation>
    <scope>NUCLEOTIDE SEQUENCE [LARGE SCALE GENOMIC DNA]</scope>
    <source>
        <strain evidence="2">a4</strain>
    </source>
</reference>
<dbReference type="SUPFAM" id="SSF54427">
    <property type="entry name" value="NTF2-like"/>
    <property type="match status" value="1"/>
</dbReference>
<sequence>METFEINLNRFKRENWTNQECENAEVVVDFVQNIMNNHNFEYVKKKYGSHKYKQHNQSMVDGLKGVLEVVSNFAKRYPDYIYDVKHMYVDGPFVIVHSHATNNKKHRGNPKKGLNIMDVWKVENGEITEHWDSVQPIHGSMRFLFWMIGGKFRNNNTYF</sequence>
<dbReference type="OrthoDB" id="9812089at2"/>
<dbReference type="InterPro" id="IPR009959">
    <property type="entry name" value="Cyclase_SnoaL-like"/>
</dbReference>
<dbReference type="EMBL" id="WAAU01000024">
    <property type="protein sequence ID" value="KAB1155148.1"/>
    <property type="molecule type" value="Genomic_DNA"/>
</dbReference>
<organism evidence="1 2">
    <name type="scientific">Tenacibaculum aiptasiae</name>
    <dbReference type="NCBI Taxonomy" id="426481"/>
    <lineage>
        <taxon>Bacteria</taxon>
        <taxon>Pseudomonadati</taxon>
        <taxon>Bacteroidota</taxon>
        <taxon>Flavobacteriia</taxon>
        <taxon>Flavobacteriales</taxon>
        <taxon>Flavobacteriaceae</taxon>
        <taxon>Tenacibaculum</taxon>
    </lineage>
</organism>
<dbReference type="Proteomes" id="UP000467305">
    <property type="component" value="Unassembled WGS sequence"/>
</dbReference>
<protein>
    <submittedName>
        <fullName evidence="1">Polyketide cyclase</fullName>
    </submittedName>
</protein>
<dbReference type="Pfam" id="PF07366">
    <property type="entry name" value="SnoaL"/>
    <property type="match status" value="1"/>
</dbReference>